<name>A0A4Y2P9I9_ARAVE</name>
<keyword evidence="2" id="KW-1185">Reference proteome</keyword>
<protein>
    <submittedName>
        <fullName evidence="1">Uncharacterized protein</fullName>
    </submittedName>
</protein>
<gene>
    <name evidence="1" type="ORF">AVEN_275701_1</name>
</gene>
<accession>A0A4Y2P9I9</accession>
<dbReference type="AlphaFoldDB" id="A0A4Y2P9I9"/>
<dbReference type="EMBL" id="BGPR01010532">
    <property type="protein sequence ID" value="GBN46666.1"/>
    <property type="molecule type" value="Genomic_DNA"/>
</dbReference>
<comment type="caution">
    <text evidence="1">The sequence shown here is derived from an EMBL/GenBank/DDBJ whole genome shotgun (WGS) entry which is preliminary data.</text>
</comment>
<dbReference type="Proteomes" id="UP000499080">
    <property type="component" value="Unassembled WGS sequence"/>
</dbReference>
<feature type="non-terminal residue" evidence="1">
    <location>
        <position position="1"/>
    </location>
</feature>
<sequence length="154" mass="17243">SRLQNGIHLPSFRERTSLSLPYESTFCGLRFCERASILFPTALFQFYDWKAAKAGHPRRGCSKPFGALRSTFQPIYVGGSFTEAPCKWHNQSLRFPRSSVPTVLPACKTGSTCLAFAKEPHSLSPTGLHFVAFAFVGEPQSPSLRPYFSFMTER</sequence>
<evidence type="ECO:0000313" key="1">
    <source>
        <dbReference type="EMBL" id="GBN46666.1"/>
    </source>
</evidence>
<organism evidence="1 2">
    <name type="scientific">Araneus ventricosus</name>
    <name type="common">Orbweaver spider</name>
    <name type="synonym">Epeira ventricosa</name>
    <dbReference type="NCBI Taxonomy" id="182803"/>
    <lineage>
        <taxon>Eukaryota</taxon>
        <taxon>Metazoa</taxon>
        <taxon>Ecdysozoa</taxon>
        <taxon>Arthropoda</taxon>
        <taxon>Chelicerata</taxon>
        <taxon>Arachnida</taxon>
        <taxon>Araneae</taxon>
        <taxon>Araneomorphae</taxon>
        <taxon>Entelegynae</taxon>
        <taxon>Araneoidea</taxon>
        <taxon>Araneidae</taxon>
        <taxon>Araneus</taxon>
    </lineage>
</organism>
<proteinExistence type="predicted"/>
<evidence type="ECO:0000313" key="2">
    <source>
        <dbReference type="Proteomes" id="UP000499080"/>
    </source>
</evidence>
<reference evidence="1 2" key="1">
    <citation type="journal article" date="2019" name="Sci. Rep.">
        <title>Orb-weaving spider Araneus ventricosus genome elucidates the spidroin gene catalogue.</title>
        <authorList>
            <person name="Kono N."/>
            <person name="Nakamura H."/>
            <person name="Ohtoshi R."/>
            <person name="Moran D.A.P."/>
            <person name="Shinohara A."/>
            <person name="Yoshida Y."/>
            <person name="Fujiwara M."/>
            <person name="Mori M."/>
            <person name="Tomita M."/>
            <person name="Arakawa K."/>
        </authorList>
    </citation>
    <scope>NUCLEOTIDE SEQUENCE [LARGE SCALE GENOMIC DNA]</scope>
</reference>